<protein>
    <recommendedName>
        <fullName evidence="2">H(+)-exporting diphosphatase</fullName>
        <ecNumber evidence="2">7.1.3.1</ecNumber>
    </recommendedName>
</protein>
<dbReference type="GO" id="GO:0012505">
    <property type="term" value="C:endomembrane system"/>
    <property type="evidence" value="ECO:0007669"/>
    <property type="project" value="UniProtKB-SubCell"/>
</dbReference>
<keyword evidence="7 10" id="KW-1133">Transmembrane helix</keyword>
<dbReference type="GO" id="GO:0004427">
    <property type="term" value="F:inorganic diphosphate phosphatase activity"/>
    <property type="evidence" value="ECO:0007669"/>
    <property type="project" value="InterPro"/>
</dbReference>
<evidence type="ECO:0000256" key="9">
    <source>
        <dbReference type="ARBA" id="ARBA00023136"/>
    </source>
</evidence>
<evidence type="ECO:0000256" key="10">
    <source>
        <dbReference type="SAM" id="Phobius"/>
    </source>
</evidence>
<evidence type="ECO:0000256" key="1">
    <source>
        <dbReference type="ARBA" id="ARBA00004127"/>
    </source>
</evidence>
<dbReference type="Proteomes" id="UP000469452">
    <property type="component" value="Unassembled WGS sequence"/>
</dbReference>
<dbReference type="EMBL" id="VJMI01007273">
    <property type="protein sequence ID" value="KAF0764306.1"/>
    <property type="molecule type" value="Genomic_DNA"/>
</dbReference>
<evidence type="ECO:0000256" key="5">
    <source>
        <dbReference type="ARBA" id="ARBA00022842"/>
    </source>
</evidence>
<feature type="transmembrane region" description="Helical" evidence="10">
    <location>
        <begin position="154"/>
        <end position="179"/>
    </location>
</feature>
<name>A0A6A5ASK6_APHAT</name>
<dbReference type="EC" id="7.1.3.1" evidence="2"/>
<accession>A0A6A5ASK6</accession>
<evidence type="ECO:0000256" key="6">
    <source>
        <dbReference type="ARBA" id="ARBA00022967"/>
    </source>
</evidence>
<comment type="caution">
    <text evidence="11">The sequence shown here is derived from an EMBL/GenBank/DDBJ whole genome shotgun (WGS) entry which is preliminary data.</text>
</comment>
<dbReference type="GO" id="GO:0016020">
    <property type="term" value="C:membrane"/>
    <property type="evidence" value="ECO:0007669"/>
    <property type="project" value="InterPro"/>
</dbReference>
<sequence>MGSDLFGSLAESTCAALVISTQSAAIIKAGWAAVLFPLEITAIGIFVSAFTSFLATDLWPVKKESDVETVLKVQLFVATTLMTAFTYPLANAVLPASFAIGADYVATPLTAFACVSVGLWGGCFVGFVTEYFTSHSYTPVREVAQACETGAATNIIYGLALGYKSAIIPITIISIAVYVGFHSAGMYGVALAALGFLGTLATCLAIDVYGPICDNAGGIAEMAELPAEVR</sequence>
<feature type="transmembrane region" description="Helical" evidence="10">
    <location>
        <begin position="40"/>
        <end position="61"/>
    </location>
</feature>
<evidence type="ECO:0000256" key="7">
    <source>
        <dbReference type="ARBA" id="ARBA00022989"/>
    </source>
</evidence>
<organism evidence="11 12">
    <name type="scientific">Aphanomyces astaci</name>
    <name type="common">Crayfish plague agent</name>
    <dbReference type="NCBI Taxonomy" id="112090"/>
    <lineage>
        <taxon>Eukaryota</taxon>
        <taxon>Sar</taxon>
        <taxon>Stramenopiles</taxon>
        <taxon>Oomycota</taxon>
        <taxon>Saprolegniomycetes</taxon>
        <taxon>Saprolegniales</taxon>
        <taxon>Verrucalvaceae</taxon>
        <taxon>Aphanomyces</taxon>
    </lineage>
</organism>
<keyword evidence="3" id="KW-0813">Transport</keyword>
<dbReference type="GO" id="GO:0009678">
    <property type="term" value="F:diphosphate hydrolysis-driven proton transmembrane transporter activity"/>
    <property type="evidence" value="ECO:0007669"/>
    <property type="project" value="UniProtKB-EC"/>
</dbReference>
<keyword evidence="5" id="KW-0460">Magnesium</keyword>
<evidence type="ECO:0000256" key="8">
    <source>
        <dbReference type="ARBA" id="ARBA00023065"/>
    </source>
</evidence>
<keyword evidence="4 10" id="KW-0812">Transmembrane</keyword>
<evidence type="ECO:0000313" key="11">
    <source>
        <dbReference type="EMBL" id="KAF0764306.1"/>
    </source>
</evidence>
<dbReference type="Pfam" id="PF03030">
    <property type="entry name" value="H_PPase"/>
    <property type="match status" value="1"/>
</dbReference>
<proteinExistence type="predicted"/>
<dbReference type="PANTHER" id="PTHR31998">
    <property type="entry name" value="K(+)-INSENSITIVE PYROPHOSPHATE-ENERGIZED PROTON PUMP"/>
    <property type="match status" value="1"/>
</dbReference>
<dbReference type="VEuPathDB" id="FungiDB:H257_09668"/>
<evidence type="ECO:0000256" key="3">
    <source>
        <dbReference type="ARBA" id="ARBA00022448"/>
    </source>
</evidence>
<keyword evidence="6" id="KW-1278">Translocase</keyword>
<evidence type="ECO:0000256" key="4">
    <source>
        <dbReference type="ARBA" id="ARBA00022692"/>
    </source>
</evidence>
<keyword evidence="8" id="KW-0406">Ion transport</keyword>
<evidence type="ECO:0000256" key="2">
    <source>
        <dbReference type="ARBA" id="ARBA00013242"/>
    </source>
</evidence>
<reference evidence="11 12" key="1">
    <citation type="submission" date="2019-06" db="EMBL/GenBank/DDBJ databases">
        <title>Genomics analysis of Aphanomyces spp. identifies a new class of oomycete effector associated with host adaptation.</title>
        <authorList>
            <person name="Gaulin E."/>
        </authorList>
    </citation>
    <scope>NUCLEOTIDE SEQUENCE [LARGE SCALE GENOMIC DNA]</scope>
    <source>
        <strain evidence="11 12">E</strain>
    </source>
</reference>
<keyword evidence="9 10" id="KW-0472">Membrane</keyword>
<gene>
    <name evidence="11" type="ORF">AaE_003080</name>
</gene>
<dbReference type="InterPro" id="IPR004131">
    <property type="entry name" value="PPase-energised_H-pump"/>
</dbReference>
<feature type="transmembrane region" description="Helical" evidence="10">
    <location>
        <begin position="185"/>
        <end position="206"/>
    </location>
</feature>
<feature type="transmembrane region" description="Helical" evidence="10">
    <location>
        <begin position="110"/>
        <end position="133"/>
    </location>
</feature>
<evidence type="ECO:0000313" key="12">
    <source>
        <dbReference type="Proteomes" id="UP000469452"/>
    </source>
</evidence>
<dbReference type="AlphaFoldDB" id="A0A6A5ASK6"/>
<comment type="subcellular location">
    <subcellularLocation>
        <location evidence="1">Endomembrane system</location>
        <topology evidence="1">Multi-pass membrane protein</topology>
    </subcellularLocation>
</comment>
<feature type="transmembrane region" description="Helical" evidence="10">
    <location>
        <begin position="73"/>
        <end position="90"/>
    </location>
</feature>
<feature type="non-terminal residue" evidence="11">
    <location>
        <position position="230"/>
    </location>
</feature>